<evidence type="ECO:0000256" key="1">
    <source>
        <dbReference type="SAM" id="MobiDB-lite"/>
    </source>
</evidence>
<proteinExistence type="predicted"/>
<dbReference type="EMBL" id="CAFAAY010000110">
    <property type="protein sequence ID" value="CAB4822322.1"/>
    <property type="molecule type" value="Genomic_DNA"/>
</dbReference>
<sequence length="177" mass="19031">MPEADTAAVDDPKMSFDALGTLGFGHSIRIHVYEGARSPNRIFNKVLMVDAKGELNFGAAGTAKVGGSTLPQAVQAIASTFRFGLRLTRPVTVHILSVEDTPVVSIIGDVPKDVFIPAWEQMTIKQAVTVSGGRKPGSTAHGVYHTREGVRRYFSTLDDADKEEPEPGDIIELSPDI</sequence>
<name>A0A6J6ZL93_9ZZZZ</name>
<dbReference type="Gene3D" id="3.30.1950.10">
    <property type="entry name" value="wza like domain"/>
    <property type="match status" value="1"/>
</dbReference>
<dbReference type="AlphaFoldDB" id="A0A6J6ZL93"/>
<accession>A0A6J6ZL93</accession>
<protein>
    <submittedName>
        <fullName evidence="2">Unannotated protein</fullName>
    </submittedName>
</protein>
<dbReference type="Gene3D" id="3.10.560.10">
    <property type="entry name" value="Outer membrane lipoprotein wza domain like"/>
    <property type="match status" value="1"/>
</dbReference>
<feature type="compositionally biased region" description="Acidic residues" evidence="1">
    <location>
        <begin position="158"/>
        <end position="169"/>
    </location>
</feature>
<gene>
    <name evidence="2" type="ORF">UFOPK3124_01100</name>
</gene>
<reference evidence="2" key="1">
    <citation type="submission" date="2020-05" db="EMBL/GenBank/DDBJ databases">
        <authorList>
            <person name="Chiriac C."/>
            <person name="Salcher M."/>
            <person name="Ghai R."/>
            <person name="Kavagutti S V."/>
        </authorList>
    </citation>
    <scope>NUCLEOTIDE SEQUENCE</scope>
</reference>
<evidence type="ECO:0000313" key="2">
    <source>
        <dbReference type="EMBL" id="CAB4822322.1"/>
    </source>
</evidence>
<organism evidence="2">
    <name type="scientific">freshwater metagenome</name>
    <dbReference type="NCBI Taxonomy" id="449393"/>
    <lineage>
        <taxon>unclassified sequences</taxon>
        <taxon>metagenomes</taxon>
        <taxon>ecological metagenomes</taxon>
    </lineage>
</organism>
<feature type="region of interest" description="Disordered" evidence="1">
    <location>
        <begin position="157"/>
        <end position="177"/>
    </location>
</feature>